<dbReference type="Gene3D" id="2.30.110.10">
    <property type="entry name" value="Electron Transport, Fmn-binding Protein, Chain A"/>
    <property type="match status" value="1"/>
</dbReference>
<keyword evidence="2" id="KW-1185">Reference proteome</keyword>
<accession>A0A2U2CG90</accession>
<reference evidence="1 2" key="1">
    <citation type="submission" date="2018-05" db="EMBL/GenBank/DDBJ databases">
        <title>Pararhodobacter marina sp. nov., isolated from deep-sea water of the Indian Ocean.</title>
        <authorList>
            <person name="Lai Q.Sr."/>
            <person name="Liu X."/>
            <person name="Shao Z."/>
        </authorList>
    </citation>
    <scope>NUCLEOTIDE SEQUENCE [LARGE SCALE GENOMIC DNA]</scope>
    <source>
        <strain evidence="1 2">CIC4N-9</strain>
    </source>
</reference>
<sequence>MYNPTHFTETDQAEIERLIHACPLAAVVAQTGDGLNADHLPLLRDGAGFLGHVALANPIHRILPDGAPVLAIFRAGDAYVSPNWYPSKAETHKAVPTWNYQVVQVHGTIRWSHEDKDKRRAVALLTARHEKETNGKTAWRMGDAPEDFLVDMLARIVAFRIEVTRIEAKSKLNQNRSVADIDAVAQALESRGNHAVAQAMRRATKG</sequence>
<dbReference type="InterPro" id="IPR012349">
    <property type="entry name" value="Split_barrel_FMN-bd"/>
</dbReference>
<name>A0A2U2CG90_9RHOB</name>
<dbReference type="PIRSF" id="PIRSF010372">
    <property type="entry name" value="PaiB"/>
    <property type="match status" value="1"/>
</dbReference>
<dbReference type="EMBL" id="QEYD01000002">
    <property type="protein sequence ID" value="PWE30849.1"/>
    <property type="molecule type" value="Genomic_DNA"/>
</dbReference>
<dbReference type="PANTHER" id="PTHR35802">
    <property type="entry name" value="PROTEASE SYNTHASE AND SPORULATION PROTEIN PAI 2"/>
    <property type="match status" value="1"/>
</dbReference>
<dbReference type="Pfam" id="PF04299">
    <property type="entry name" value="FMN_bind_2"/>
    <property type="match status" value="1"/>
</dbReference>
<dbReference type="RefSeq" id="WP_109531927.1">
    <property type="nucleotide sequence ID" value="NZ_QEYD01000002.1"/>
</dbReference>
<dbReference type="OrthoDB" id="9794948at2"/>
<evidence type="ECO:0000313" key="2">
    <source>
        <dbReference type="Proteomes" id="UP000244940"/>
    </source>
</evidence>
<gene>
    <name evidence="1" type="ORF">C4N9_03580</name>
</gene>
<protein>
    <submittedName>
        <fullName evidence="1">Transcriptional regulator</fullName>
    </submittedName>
</protein>
<organism evidence="1 2">
    <name type="scientific">Pararhodobacter marinus</name>
    <dbReference type="NCBI Taxonomy" id="2184063"/>
    <lineage>
        <taxon>Bacteria</taxon>
        <taxon>Pseudomonadati</taxon>
        <taxon>Pseudomonadota</taxon>
        <taxon>Alphaproteobacteria</taxon>
        <taxon>Rhodobacterales</taxon>
        <taxon>Paracoccaceae</taxon>
        <taxon>Pararhodobacter</taxon>
    </lineage>
</organism>
<dbReference type="GeneID" id="94363960"/>
<dbReference type="SUPFAM" id="SSF50475">
    <property type="entry name" value="FMN-binding split barrel"/>
    <property type="match status" value="1"/>
</dbReference>
<dbReference type="PANTHER" id="PTHR35802:SF1">
    <property type="entry name" value="PROTEASE SYNTHASE AND SPORULATION PROTEIN PAI 2"/>
    <property type="match status" value="1"/>
</dbReference>
<dbReference type="Proteomes" id="UP000244940">
    <property type="component" value="Unassembled WGS sequence"/>
</dbReference>
<dbReference type="InterPro" id="IPR007396">
    <property type="entry name" value="TR_PAI2-type"/>
</dbReference>
<evidence type="ECO:0000313" key="1">
    <source>
        <dbReference type="EMBL" id="PWE30849.1"/>
    </source>
</evidence>
<dbReference type="AlphaFoldDB" id="A0A2U2CG90"/>
<comment type="caution">
    <text evidence="1">The sequence shown here is derived from an EMBL/GenBank/DDBJ whole genome shotgun (WGS) entry which is preliminary data.</text>
</comment>
<proteinExistence type="predicted"/>